<gene>
    <name evidence="1" type="ORF">CUT44_06405</name>
</gene>
<sequence length="70" mass="7439">MTAHAPPGRPSRRTAGRSAATRLPWWAVALPALAFVVLLSLTAGGGDAEAAEPSAHLLRLLEHFWRLLTG</sequence>
<name>A0A2M8M2C2_9ACTN</name>
<evidence type="ECO:0000313" key="2">
    <source>
        <dbReference type="Proteomes" id="UP000230407"/>
    </source>
</evidence>
<evidence type="ECO:0000313" key="1">
    <source>
        <dbReference type="EMBL" id="PJE98348.1"/>
    </source>
</evidence>
<comment type="caution">
    <text evidence="1">The sequence shown here is derived from an EMBL/GenBank/DDBJ whole genome shotgun (WGS) entry which is preliminary data.</text>
</comment>
<dbReference type="EMBL" id="PGGW01000019">
    <property type="protein sequence ID" value="PJE98348.1"/>
    <property type="molecule type" value="Genomic_DNA"/>
</dbReference>
<dbReference type="Proteomes" id="UP000230407">
    <property type="component" value="Unassembled WGS sequence"/>
</dbReference>
<accession>A0A2M8M2C2</accession>
<organism evidence="1 2">
    <name type="scientific">Streptomyces carminius</name>
    <dbReference type="NCBI Taxonomy" id="2665496"/>
    <lineage>
        <taxon>Bacteria</taxon>
        <taxon>Bacillati</taxon>
        <taxon>Actinomycetota</taxon>
        <taxon>Actinomycetes</taxon>
        <taxon>Kitasatosporales</taxon>
        <taxon>Streptomycetaceae</taxon>
        <taxon>Streptomyces</taxon>
    </lineage>
</organism>
<dbReference type="AlphaFoldDB" id="A0A2M8M2C2"/>
<proteinExistence type="predicted"/>
<keyword evidence="2" id="KW-1185">Reference proteome</keyword>
<reference evidence="1 2" key="1">
    <citation type="submission" date="2017-11" db="EMBL/GenBank/DDBJ databases">
        <title>Streptomyces carmine sp. nov., a novel actinomycete isolated from Sophora alopecuroides in Xinjiang, China.</title>
        <authorList>
            <person name="Wang Y."/>
            <person name="Luo X."/>
            <person name="Wan C."/>
            <person name="Zhang L."/>
        </authorList>
    </citation>
    <scope>NUCLEOTIDE SEQUENCE [LARGE SCALE GENOMIC DNA]</scope>
    <source>
        <strain evidence="1 2">TRM SA0054</strain>
    </source>
</reference>
<dbReference type="RefSeq" id="WP_100201186.1">
    <property type="nucleotide sequence ID" value="NZ_PGGW01000019.1"/>
</dbReference>
<protein>
    <submittedName>
        <fullName evidence="1">Uncharacterized protein</fullName>
    </submittedName>
</protein>